<dbReference type="AlphaFoldDB" id="A0A1Y2L7I9"/>
<gene>
    <name evidence="2" type="ORF">TALK_18830</name>
</gene>
<evidence type="ECO:0000313" key="3">
    <source>
        <dbReference type="Proteomes" id="UP000193396"/>
    </source>
</evidence>
<accession>A0A1Y2L7I9</accession>
<keyword evidence="1" id="KW-0812">Transmembrane</keyword>
<dbReference type="OrthoDB" id="7797391at2"/>
<reference evidence="2 3" key="1">
    <citation type="submission" date="2014-03" db="EMBL/GenBank/DDBJ databases">
        <title>The draft genome sequence of Thalassospira alkalitolerans JCM 18968.</title>
        <authorList>
            <person name="Lai Q."/>
            <person name="Shao Z."/>
        </authorList>
    </citation>
    <scope>NUCLEOTIDE SEQUENCE [LARGE SCALE GENOMIC DNA]</scope>
    <source>
        <strain evidence="2 3">JCM 18968</strain>
    </source>
</reference>
<keyword evidence="1" id="KW-0472">Membrane</keyword>
<dbReference type="RefSeq" id="WP_085620707.1">
    <property type="nucleotide sequence ID" value="NZ_JFKB01000018.1"/>
</dbReference>
<comment type="caution">
    <text evidence="2">The sequence shown here is derived from an EMBL/GenBank/DDBJ whole genome shotgun (WGS) entry which is preliminary data.</text>
</comment>
<evidence type="ECO:0000256" key="1">
    <source>
        <dbReference type="SAM" id="Phobius"/>
    </source>
</evidence>
<name>A0A1Y2L7I9_9PROT</name>
<evidence type="ECO:0000313" key="2">
    <source>
        <dbReference type="EMBL" id="OSQ44625.1"/>
    </source>
</evidence>
<feature type="transmembrane region" description="Helical" evidence="1">
    <location>
        <begin position="17"/>
        <end position="42"/>
    </location>
</feature>
<keyword evidence="1" id="KW-1133">Transmembrane helix</keyword>
<protein>
    <submittedName>
        <fullName evidence="2">Uncharacterized protein</fullName>
    </submittedName>
</protein>
<feature type="transmembrane region" description="Helical" evidence="1">
    <location>
        <begin position="440"/>
        <end position="460"/>
    </location>
</feature>
<proteinExistence type="predicted"/>
<dbReference type="Proteomes" id="UP000193396">
    <property type="component" value="Unassembled WGS sequence"/>
</dbReference>
<feature type="transmembrane region" description="Helical" evidence="1">
    <location>
        <begin position="402"/>
        <end position="420"/>
    </location>
</feature>
<feature type="transmembrane region" description="Helical" evidence="1">
    <location>
        <begin position="294"/>
        <end position="314"/>
    </location>
</feature>
<keyword evidence="3" id="KW-1185">Reference proteome</keyword>
<organism evidence="2 3">
    <name type="scientific">Thalassospira alkalitolerans</name>
    <dbReference type="NCBI Taxonomy" id="1293890"/>
    <lineage>
        <taxon>Bacteria</taxon>
        <taxon>Pseudomonadati</taxon>
        <taxon>Pseudomonadota</taxon>
        <taxon>Alphaproteobacteria</taxon>
        <taxon>Rhodospirillales</taxon>
        <taxon>Thalassospiraceae</taxon>
        <taxon>Thalassospira</taxon>
    </lineage>
</organism>
<sequence>MAAGFDQRWLIRRGAEFLGAVVLIVIICVLYLGFVTTLFAGFTADIQREILSRELDVNSPGDLERIVLQGYHEAQLKDEIRFVRAQIRVLDMNSLAEARRGLALRQDAITAWRAAFDLYAGLGRVLTERASLFEPEFRTAYLAALQAAYAFLAQNDFSSDQKQPSPSVKTADDGRDVMAGLNGALARVAFSAEASGSFIAEINDRIEMTKRAVIAFDEKAVRAQVVWANIIAEQAQSERLRESLGAEMVDLRAELATFWDEEGSGHDDQRRSLVALFQQPLGGVLSLLLQMPGIVLTLLVTVAAGGLGSVVCFIRRYRTAGWDMPGVGVSGHNVFGNDTGEKPDGTVDANAGVGPGPGEGDISGNLMKTRGLNASNAGAKGGMARAVQASDLENGFVATGRLLVMTGEGIAAAIAIFLFTEAGMLMVTQGGPEGSANIEISPFLVTFMAFVSGFMAEDAFSKIQDAGRKIFKIRDDDGPTTTGL</sequence>
<dbReference type="EMBL" id="JFKB01000018">
    <property type="protein sequence ID" value="OSQ44625.1"/>
    <property type="molecule type" value="Genomic_DNA"/>
</dbReference>